<dbReference type="Pfam" id="PF08240">
    <property type="entry name" value="ADH_N"/>
    <property type="match status" value="1"/>
</dbReference>
<reference evidence="4 5" key="1">
    <citation type="submission" date="2017-10" db="EMBL/GenBank/DDBJ databases">
        <title>Sequencing the genomes of 1000 actinobacteria strains.</title>
        <authorList>
            <person name="Klenk H.-P."/>
        </authorList>
    </citation>
    <scope>NUCLEOTIDE SEQUENCE [LARGE SCALE GENOMIC DNA]</scope>
    <source>
        <strain evidence="4 5">DSM 18966</strain>
    </source>
</reference>
<dbReference type="OrthoDB" id="9780520at2"/>
<evidence type="ECO:0000256" key="1">
    <source>
        <dbReference type="ARBA" id="ARBA00022857"/>
    </source>
</evidence>
<protein>
    <submittedName>
        <fullName evidence="4">Putative PIG3 family NAD(P)H quinone oxidoreductase</fullName>
    </submittedName>
</protein>
<gene>
    <name evidence="4" type="ORF">ATL42_2477</name>
</gene>
<name>A0A2A9E8S2_9MICO</name>
<dbReference type="CDD" id="cd05276">
    <property type="entry name" value="p53_inducible_oxidoreductase"/>
    <property type="match status" value="1"/>
</dbReference>
<sequence length="332" mass="34270">MHVVEITSFGDPDVLVLAETLDPVPDRGEVLVAVAAAGVNRADILQRRGHYPPPPGASEWPGLEISGVVTAVGEGVTRWSPGDRVAGLLEGGGYASMVVVPEGQLLAVPDHVDLVDAAALPEAVCTAWSNLVDAGGLQAGHHVLVHGGSGGVGTVAVQLATALGAHVLVTARDADRVERCRALGAQDGLVYQRPDGVDFADELPGLVHAATGGHGADVVLDVVGAAYLDANVRSLAVGGTLVVIGTQKGQRGELDLGLLMVQRARVVGTTLRARPRDEKARIVADVAATAWPMLDDGRLRPVVHARLPLAEAAQAHRLLDSGDVFGKILLIP</sequence>
<evidence type="ECO:0000313" key="5">
    <source>
        <dbReference type="Proteomes" id="UP000225548"/>
    </source>
</evidence>
<dbReference type="GO" id="GO:0016651">
    <property type="term" value="F:oxidoreductase activity, acting on NAD(P)H"/>
    <property type="evidence" value="ECO:0007669"/>
    <property type="project" value="TreeGrafter"/>
</dbReference>
<dbReference type="Gene3D" id="3.40.50.720">
    <property type="entry name" value="NAD(P)-binding Rossmann-like Domain"/>
    <property type="match status" value="1"/>
</dbReference>
<dbReference type="PANTHER" id="PTHR48106:SF8">
    <property type="entry name" value="OS02G0805600 PROTEIN"/>
    <property type="match status" value="1"/>
</dbReference>
<evidence type="ECO:0000313" key="4">
    <source>
        <dbReference type="EMBL" id="PFG34560.1"/>
    </source>
</evidence>
<dbReference type="InterPro" id="IPR036291">
    <property type="entry name" value="NAD(P)-bd_dom_sf"/>
</dbReference>
<evidence type="ECO:0000256" key="2">
    <source>
        <dbReference type="ARBA" id="ARBA00023002"/>
    </source>
</evidence>
<feature type="domain" description="Enoyl reductase (ER)" evidence="3">
    <location>
        <begin position="10"/>
        <end position="330"/>
    </location>
</feature>
<dbReference type="AlphaFoldDB" id="A0A2A9E8S2"/>
<dbReference type="InterPro" id="IPR011032">
    <property type="entry name" value="GroES-like_sf"/>
</dbReference>
<dbReference type="EMBL" id="PDJG01000001">
    <property type="protein sequence ID" value="PFG34560.1"/>
    <property type="molecule type" value="Genomic_DNA"/>
</dbReference>
<organism evidence="4 5">
    <name type="scientific">Sanguibacter antarcticus</name>
    <dbReference type="NCBI Taxonomy" id="372484"/>
    <lineage>
        <taxon>Bacteria</taxon>
        <taxon>Bacillati</taxon>
        <taxon>Actinomycetota</taxon>
        <taxon>Actinomycetes</taxon>
        <taxon>Micrococcales</taxon>
        <taxon>Sanguibacteraceae</taxon>
        <taxon>Sanguibacter</taxon>
    </lineage>
</organism>
<dbReference type="GO" id="GO:0070402">
    <property type="term" value="F:NADPH binding"/>
    <property type="evidence" value="ECO:0007669"/>
    <property type="project" value="TreeGrafter"/>
</dbReference>
<dbReference type="NCBIfam" id="TIGR02824">
    <property type="entry name" value="quinone_pig3"/>
    <property type="match status" value="1"/>
</dbReference>
<dbReference type="SMART" id="SM00829">
    <property type="entry name" value="PKS_ER"/>
    <property type="match status" value="1"/>
</dbReference>
<dbReference type="Gene3D" id="3.90.180.10">
    <property type="entry name" value="Medium-chain alcohol dehydrogenases, catalytic domain"/>
    <property type="match status" value="1"/>
</dbReference>
<dbReference type="InterPro" id="IPR020843">
    <property type="entry name" value="ER"/>
</dbReference>
<keyword evidence="5" id="KW-1185">Reference proteome</keyword>
<evidence type="ECO:0000259" key="3">
    <source>
        <dbReference type="SMART" id="SM00829"/>
    </source>
</evidence>
<proteinExistence type="predicted"/>
<dbReference type="Pfam" id="PF00107">
    <property type="entry name" value="ADH_zinc_N"/>
    <property type="match status" value="1"/>
</dbReference>
<dbReference type="InterPro" id="IPR013149">
    <property type="entry name" value="ADH-like_C"/>
</dbReference>
<dbReference type="SUPFAM" id="SSF50129">
    <property type="entry name" value="GroES-like"/>
    <property type="match status" value="1"/>
</dbReference>
<keyword evidence="1" id="KW-0521">NADP</keyword>
<keyword evidence="2" id="KW-0560">Oxidoreductase</keyword>
<accession>A0A2A9E8S2</accession>
<dbReference type="RefSeq" id="WP_098455575.1">
    <property type="nucleotide sequence ID" value="NZ_PDJG01000001.1"/>
</dbReference>
<dbReference type="SUPFAM" id="SSF51735">
    <property type="entry name" value="NAD(P)-binding Rossmann-fold domains"/>
    <property type="match status" value="1"/>
</dbReference>
<comment type="caution">
    <text evidence="4">The sequence shown here is derived from an EMBL/GenBank/DDBJ whole genome shotgun (WGS) entry which is preliminary data.</text>
</comment>
<dbReference type="InterPro" id="IPR013154">
    <property type="entry name" value="ADH-like_N"/>
</dbReference>
<dbReference type="PANTHER" id="PTHR48106">
    <property type="entry name" value="QUINONE OXIDOREDUCTASE PIG3-RELATED"/>
    <property type="match status" value="1"/>
</dbReference>
<dbReference type="Proteomes" id="UP000225548">
    <property type="component" value="Unassembled WGS sequence"/>
</dbReference>
<dbReference type="InterPro" id="IPR014189">
    <property type="entry name" value="Quinone_OxRdtase_PIG3"/>
</dbReference>